<dbReference type="GO" id="GO:0003677">
    <property type="term" value="F:DNA binding"/>
    <property type="evidence" value="ECO:0007669"/>
    <property type="project" value="UniProtKB-KW"/>
</dbReference>
<evidence type="ECO:0000256" key="1">
    <source>
        <dbReference type="ARBA" id="ARBA00023125"/>
    </source>
</evidence>
<dbReference type="Pfam" id="PF07282">
    <property type="entry name" value="Cas12f1-like_TNB"/>
    <property type="match status" value="1"/>
</dbReference>
<reference evidence="3" key="1">
    <citation type="submission" date="2016-12" db="EMBL/GenBank/DDBJ databases">
        <title>Discovery of methanogenic haloarchaea.</title>
        <authorList>
            <person name="Sorokin D.Y."/>
            <person name="Makarova K.S."/>
            <person name="Abbas B."/>
            <person name="Ferrer M."/>
            <person name="Golyshin P.N."/>
        </authorList>
    </citation>
    <scope>NUCLEOTIDE SEQUENCE [LARGE SCALE GENOMIC DNA]</scope>
    <source>
        <strain evidence="3">HMET1</strain>
    </source>
</reference>
<keyword evidence="4" id="KW-1185">Reference proteome</keyword>
<dbReference type="Proteomes" id="UP000185744">
    <property type="component" value="Unassembled WGS sequence"/>
</dbReference>
<dbReference type="InterPro" id="IPR010095">
    <property type="entry name" value="Cas12f1-like_TNB"/>
</dbReference>
<dbReference type="InParanoid" id="A0A1Q6DTH1"/>
<dbReference type="STRING" id="1903181.BTN85_0111"/>
<keyword evidence="1" id="KW-0238">DNA-binding</keyword>
<comment type="caution">
    <text evidence="3">The sequence shown here is derived from an EMBL/GenBank/DDBJ whole genome shotgun (WGS) entry which is preliminary data.</text>
</comment>
<organism evidence="3 4">
    <name type="scientific">Methanohalarchaeum thermophilum</name>
    <dbReference type="NCBI Taxonomy" id="1903181"/>
    <lineage>
        <taxon>Archaea</taxon>
        <taxon>Methanobacteriati</taxon>
        <taxon>Methanobacteriota</taxon>
        <taxon>Methanonatronarchaeia</taxon>
        <taxon>Methanonatronarchaeales</taxon>
        <taxon>Methanonatronarchaeaceae</taxon>
        <taxon>Candidatus Methanohalarchaeum</taxon>
    </lineage>
</organism>
<name>A0A1Q6DTH1_METT1</name>
<protein>
    <submittedName>
        <fullName evidence="3">IS605 OrfB-like transposable element containing RNAse H-like and Zn finger domain</fullName>
    </submittedName>
</protein>
<sequence length="181" mass="20984">MKEREEFFLNPTIELTSESYEPKSILGIDPSSRWLGVRSCGSNNKPLFVGKQIRTTRGKYQYLRSQTQKKGSYDKFSDKKANKVDYLIHKTTKWLSEYAKQNKLAIVVGDVKEINEESGKGRKFNHRVNTMPTHKLKRYLKYKCKERGVPFLLIDEAYTTQTCSNCGEKVGRPNSKEFKCP</sequence>
<evidence type="ECO:0000313" key="3">
    <source>
        <dbReference type="EMBL" id="OKY77643.1"/>
    </source>
</evidence>
<dbReference type="AlphaFoldDB" id="A0A1Q6DTH1"/>
<feature type="domain" description="Cas12f1-like TNB" evidence="2">
    <location>
        <begin position="135"/>
        <end position="181"/>
    </location>
</feature>
<accession>A0A1Q6DTH1</accession>
<dbReference type="NCBIfam" id="NF040570">
    <property type="entry name" value="guided_TnpB"/>
    <property type="match status" value="1"/>
</dbReference>
<proteinExistence type="predicted"/>
<gene>
    <name evidence="3" type="ORF">BTN85_0111</name>
</gene>
<evidence type="ECO:0000313" key="4">
    <source>
        <dbReference type="Proteomes" id="UP000185744"/>
    </source>
</evidence>
<evidence type="ECO:0000259" key="2">
    <source>
        <dbReference type="Pfam" id="PF07282"/>
    </source>
</evidence>
<dbReference type="EMBL" id="MSDW01000001">
    <property type="protein sequence ID" value="OKY77643.1"/>
    <property type="molecule type" value="Genomic_DNA"/>
</dbReference>
<dbReference type="FunCoup" id="A0A1Q6DTH1">
    <property type="interactions" value="1"/>
</dbReference>
<dbReference type="NCBIfam" id="TIGR01766">
    <property type="entry name" value="IS200/IS605 family accessory protein TnpB-like domain"/>
    <property type="match status" value="1"/>
</dbReference>